<dbReference type="AlphaFoldDB" id="A0A2V1D1S2"/>
<dbReference type="GO" id="GO:0050660">
    <property type="term" value="F:flavin adenine dinucleotide binding"/>
    <property type="evidence" value="ECO:0007669"/>
    <property type="project" value="InterPro"/>
</dbReference>
<dbReference type="STRING" id="97972.A0A2V1D1S2"/>
<evidence type="ECO:0000256" key="3">
    <source>
        <dbReference type="ARBA" id="ARBA00022630"/>
    </source>
</evidence>
<name>A0A2V1D1S2_9PLEO</name>
<sequence length="426" mass="47265">MHTNSSVVIVGAGVFGLSTALELTRKGYKHVTVVDRHVPPVPDGSSVDISRVIRFDYRDPVYARLAKEAFDVWHADPKFRGIFYHGPNAFIASKAYGRTHLEKCTDVLDGLGHPWKPMPNQEAIKATFPILYGDTINSAVSGYCNASSGWADAQKAIALLRNECIEGGVSFICGKKGTIASFKLDKKTSKIAAAQTESGDEIQGDYFILSAGAWSPMLAPMYNSTISTAQVLAFINLSDAEMNTYKDLPLYIDYDSGWFCFPPHPEARVLKVAVHGWGYTRKTSHNDLSLPPTAIRSKRTDFAPEDGVARLRSGLKTILPSLADRSFDRVAVCWYNDTPSGNFIIDYHPDHSNLFLATAGSGHAFKFLPVLGKYVVQGFERTLPAELQNQWRFRMEYKDQENEFHGDGSRGGPARREFTPQEKARL</sequence>
<evidence type="ECO:0000256" key="5">
    <source>
        <dbReference type="ARBA" id="ARBA00023002"/>
    </source>
</evidence>
<evidence type="ECO:0000256" key="6">
    <source>
        <dbReference type="SAM" id="MobiDB-lite"/>
    </source>
</evidence>
<comment type="cofactor">
    <cofactor evidence="1">
        <name>FAD</name>
        <dbReference type="ChEBI" id="CHEBI:57692"/>
    </cofactor>
</comment>
<evidence type="ECO:0000256" key="4">
    <source>
        <dbReference type="ARBA" id="ARBA00022827"/>
    </source>
</evidence>
<comment type="similarity">
    <text evidence="2">Belongs to the MSOX/MTOX family.</text>
</comment>
<dbReference type="Gene3D" id="3.30.9.10">
    <property type="entry name" value="D-Amino Acid Oxidase, subunit A, domain 2"/>
    <property type="match status" value="1"/>
</dbReference>
<evidence type="ECO:0000313" key="8">
    <source>
        <dbReference type="EMBL" id="PVH91966.1"/>
    </source>
</evidence>
<feature type="domain" description="FAD dependent oxidoreductase" evidence="7">
    <location>
        <begin position="7"/>
        <end position="376"/>
    </location>
</feature>
<dbReference type="SUPFAM" id="SSF51905">
    <property type="entry name" value="FAD/NAD(P)-binding domain"/>
    <property type="match status" value="1"/>
</dbReference>
<keyword evidence="9" id="KW-1185">Reference proteome</keyword>
<evidence type="ECO:0000256" key="2">
    <source>
        <dbReference type="ARBA" id="ARBA00010989"/>
    </source>
</evidence>
<keyword evidence="4" id="KW-0274">FAD</keyword>
<dbReference type="SUPFAM" id="SSF54373">
    <property type="entry name" value="FAD-linked reductases, C-terminal domain"/>
    <property type="match status" value="1"/>
</dbReference>
<dbReference type="GO" id="GO:0004657">
    <property type="term" value="F:proline dehydrogenase activity"/>
    <property type="evidence" value="ECO:0007669"/>
    <property type="project" value="TreeGrafter"/>
</dbReference>
<dbReference type="Pfam" id="PF01266">
    <property type="entry name" value="DAO"/>
    <property type="match status" value="1"/>
</dbReference>
<dbReference type="GO" id="GO:0050031">
    <property type="term" value="F:L-pipecolate oxidase activity"/>
    <property type="evidence" value="ECO:0007669"/>
    <property type="project" value="TreeGrafter"/>
</dbReference>
<dbReference type="Gene3D" id="3.50.50.60">
    <property type="entry name" value="FAD/NAD(P)-binding domain"/>
    <property type="match status" value="1"/>
</dbReference>
<evidence type="ECO:0000313" key="9">
    <source>
        <dbReference type="Proteomes" id="UP000244855"/>
    </source>
</evidence>
<accession>A0A2V1D1S2</accession>
<dbReference type="InterPro" id="IPR036188">
    <property type="entry name" value="FAD/NAD-bd_sf"/>
</dbReference>
<feature type="region of interest" description="Disordered" evidence="6">
    <location>
        <begin position="402"/>
        <end position="426"/>
    </location>
</feature>
<protein>
    <submittedName>
        <fullName evidence="8">FAD dependent oxidoreductase</fullName>
    </submittedName>
</protein>
<dbReference type="InterPro" id="IPR045170">
    <property type="entry name" value="MTOX"/>
</dbReference>
<dbReference type="EMBL" id="KZ805746">
    <property type="protein sequence ID" value="PVH91966.1"/>
    <property type="molecule type" value="Genomic_DNA"/>
</dbReference>
<keyword evidence="3" id="KW-0285">Flavoprotein</keyword>
<dbReference type="PANTHER" id="PTHR10961:SF45">
    <property type="entry name" value="FAD DEPENDENT OXIDOREDUCTASE DOMAIN-CONTAINING PROTEIN-RELATED"/>
    <property type="match status" value="1"/>
</dbReference>
<organism evidence="8 9">
    <name type="scientific">Periconia macrospinosa</name>
    <dbReference type="NCBI Taxonomy" id="97972"/>
    <lineage>
        <taxon>Eukaryota</taxon>
        <taxon>Fungi</taxon>
        <taxon>Dikarya</taxon>
        <taxon>Ascomycota</taxon>
        <taxon>Pezizomycotina</taxon>
        <taxon>Dothideomycetes</taxon>
        <taxon>Pleosporomycetidae</taxon>
        <taxon>Pleosporales</taxon>
        <taxon>Massarineae</taxon>
        <taxon>Periconiaceae</taxon>
        <taxon>Periconia</taxon>
    </lineage>
</organism>
<dbReference type="OrthoDB" id="2219495at2759"/>
<dbReference type="GO" id="GO:0008115">
    <property type="term" value="F:sarcosine oxidase activity"/>
    <property type="evidence" value="ECO:0007669"/>
    <property type="project" value="TreeGrafter"/>
</dbReference>
<dbReference type="Proteomes" id="UP000244855">
    <property type="component" value="Unassembled WGS sequence"/>
</dbReference>
<reference evidence="8 9" key="1">
    <citation type="journal article" date="2018" name="Sci. Rep.">
        <title>Comparative genomics provides insights into the lifestyle and reveals functional heterogeneity of dark septate endophytic fungi.</title>
        <authorList>
            <person name="Knapp D.G."/>
            <person name="Nemeth J.B."/>
            <person name="Barry K."/>
            <person name="Hainaut M."/>
            <person name="Henrissat B."/>
            <person name="Johnson J."/>
            <person name="Kuo A."/>
            <person name="Lim J.H.P."/>
            <person name="Lipzen A."/>
            <person name="Nolan M."/>
            <person name="Ohm R.A."/>
            <person name="Tamas L."/>
            <person name="Grigoriev I.V."/>
            <person name="Spatafora J.W."/>
            <person name="Nagy L.G."/>
            <person name="Kovacs G.M."/>
        </authorList>
    </citation>
    <scope>NUCLEOTIDE SEQUENCE [LARGE SCALE GENOMIC DNA]</scope>
    <source>
        <strain evidence="8 9">DSE2036</strain>
    </source>
</reference>
<evidence type="ECO:0000256" key="1">
    <source>
        <dbReference type="ARBA" id="ARBA00001974"/>
    </source>
</evidence>
<evidence type="ECO:0000259" key="7">
    <source>
        <dbReference type="Pfam" id="PF01266"/>
    </source>
</evidence>
<gene>
    <name evidence="8" type="ORF">DM02DRAFT_307550</name>
</gene>
<dbReference type="InterPro" id="IPR006076">
    <property type="entry name" value="FAD-dep_OxRdtase"/>
</dbReference>
<dbReference type="PANTHER" id="PTHR10961">
    <property type="entry name" value="PEROXISOMAL SARCOSINE OXIDASE"/>
    <property type="match status" value="1"/>
</dbReference>
<keyword evidence="5" id="KW-0560">Oxidoreductase</keyword>
<proteinExistence type="inferred from homology"/>